<organism evidence="1 2">
    <name type="scientific">Caproicibacterium amylolyticum</name>
    <dbReference type="NCBI Taxonomy" id="2766537"/>
    <lineage>
        <taxon>Bacteria</taxon>
        <taxon>Bacillati</taxon>
        <taxon>Bacillota</taxon>
        <taxon>Clostridia</taxon>
        <taxon>Eubacteriales</taxon>
        <taxon>Oscillospiraceae</taxon>
        <taxon>Caproicibacterium</taxon>
    </lineage>
</organism>
<dbReference type="Gene3D" id="3.10.450.40">
    <property type="match status" value="1"/>
</dbReference>
<evidence type="ECO:0000313" key="2">
    <source>
        <dbReference type="Proteomes" id="UP000516046"/>
    </source>
</evidence>
<keyword evidence="2" id="KW-1185">Reference proteome</keyword>
<proteinExistence type="predicted"/>
<dbReference type="Proteomes" id="UP000516046">
    <property type="component" value="Chromosome"/>
</dbReference>
<dbReference type="EMBL" id="CP060696">
    <property type="protein sequence ID" value="QNO17695.1"/>
    <property type="molecule type" value="Genomic_DNA"/>
</dbReference>
<accession>A0A7G9WG83</accession>
<dbReference type="SUPFAM" id="SSF160719">
    <property type="entry name" value="gpW/gp25-like"/>
    <property type="match status" value="1"/>
</dbReference>
<reference evidence="1 2" key="1">
    <citation type="submission" date="2020-08" db="EMBL/GenBank/DDBJ databases">
        <authorList>
            <person name="Ren C."/>
            <person name="Gu Y."/>
            <person name="Xu Y."/>
        </authorList>
    </citation>
    <scope>NUCLEOTIDE SEQUENCE [LARGE SCALE GENOMIC DNA]</scope>
    <source>
        <strain evidence="1 2">LBM18003</strain>
    </source>
</reference>
<evidence type="ECO:0000313" key="1">
    <source>
        <dbReference type="EMBL" id="QNO17695.1"/>
    </source>
</evidence>
<dbReference type="RefSeq" id="WP_212506759.1">
    <property type="nucleotide sequence ID" value="NZ_CP060696.1"/>
</dbReference>
<name>A0A7G9WG83_9FIRM</name>
<sequence length="91" mass="10016">MLAKGNGSPAVCTLNLMRTTRGEVPFERLKGIDSALVDRPISEISSLLLADLQWLIETYEPRVQLTSEQLLQTAAQSGQFQAEISELLTGR</sequence>
<gene>
    <name evidence="1" type="ORF">H6X83_12320</name>
</gene>
<protein>
    <submittedName>
        <fullName evidence="1">Early E1A protein</fullName>
    </submittedName>
</protein>
<dbReference type="AlphaFoldDB" id="A0A7G9WG83"/>
<dbReference type="KEGG" id="caml:H6X83_12320"/>